<dbReference type="AlphaFoldDB" id="A0A1F8CZX2"/>
<feature type="transmembrane region" description="Helical" evidence="1">
    <location>
        <begin position="54"/>
        <end position="78"/>
    </location>
</feature>
<dbReference type="Pfam" id="PF04020">
    <property type="entry name" value="Phage_holin_4_2"/>
    <property type="match status" value="1"/>
</dbReference>
<organism evidence="2 3">
    <name type="scientific">Candidatus Woesebacteria bacterium RIFOXYB1_FULL_41_13</name>
    <dbReference type="NCBI Taxonomy" id="1802540"/>
    <lineage>
        <taxon>Bacteria</taxon>
        <taxon>Candidatus Woeseibacteriota</taxon>
    </lineage>
</organism>
<dbReference type="STRING" id="1802540.A2393_02270"/>
<reference evidence="2 3" key="1">
    <citation type="journal article" date="2016" name="Nat. Commun.">
        <title>Thousands of microbial genomes shed light on interconnected biogeochemical processes in an aquifer system.</title>
        <authorList>
            <person name="Anantharaman K."/>
            <person name="Brown C.T."/>
            <person name="Hug L.A."/>
            <person name="Sharon I."/>
            <person name="Castelle C.J."/>
            <person name="Probst A.J."/>
            <person name="Thomas B.C."/>
            <person name="Singh A."/>
            <person name="Wilkins M.J."/>
            <person name="Karaoz U."/>
            <person name="Brodie E.L."/>
            <person name="Williams K.H."/>
            <person name="Hubbard S.S."/>
            <person name="Banfield J.F."/>
        </authorList>
    </citation>
    <scope>NUCLEOTIDE SEQUENCE [LARGE SCALE GENOMIC DNA]</scope>
</reference>
<gene>
    <name evidence="2" type="ORF">A2393_02270</name>
</gene>
<evidence type="ECO:0000313" key="3">
    <source>
        <dbReference type="Proteomes" id="UP000178937"/>
    </source>
</evidence>
<feature type="transmembrane region" description="Helical" evidence="1">
    <location>
        <begin position="20"/>
        <end position="42"/>
    </location>
</feature>
<comment type="caution">
    <text evidence="2">The sequence shown here is derived from an EMBL/GenBank/DDBJ whole genome shotgun (WGS) entry which is preliminary data.</text>
</comment>
<feature type="non-terminal residue" evidence="2">
    <location>
        <position position="1"/>
    </location>
</feature>
<accession>A0A1F8CZX2</accession>
<evidence type="ECO:0000256" key="1">
    <source>
        <dbReference type="SAM" id="Phobius"/>
    </source>
</evidence>
<keyword evidence="1" id="KW-1133">Transmembrane helix</keyword>
<evidence type="ECO:0008006" key="4">
    <source>
        <dbReference type="Google" id="ProtNLM"/>
    </source>
</evidence>
<proteinExistence type="predicted"/>
<dbReference type="Proteomes" id="UP000178937">
    <property type="component" value="Unassembled WGS sequence"/>
</dbReference>
<evidence type="ECO:0000313" key="2">
    <source>
        <dbReference type="EMBL" id="OGM81883.1"/>
    </source>
</evidence>
<protein>
    <recommendedName>
        <fullName evidence="4">Phage holin family protein</fullName>
    </recommendedName>
</protein>
<keyword evidence="1" id="KW-0812">Transmembrane</keyword>
<sequence length="118" mass="12863">YLISLVISGLVFENGINTIVLTGIALTVASLIIKPVINILLLPLNLITFGLFRWVGYAVALYIVTLVVPGFKIVNFAFNGMTSYWISIPAITFSGIIAIVAFSFIISIISSILDWLLK</sequence>
<name>A0A1F8CZX2_9BACT</name>
<feature type="transmembrane region" description="Helical" evidence="1">
    <location>
        <begin position="84"/>
        <end position="117"/>
    </location>
</feature>
<dbReference type="EMBL" id="MGIA01000003">
    <property type="protein sequence ID" value="OGM81883.1"/>
    <property type="molecule type" value="Genomic_DNA"/>
</dbReference>
<dbReference type="InterPro" id="IPR007165">
    <property type="entry name" value="Phage_holin_4_2"/>
</dbReference>
<keyword evidence="1" id="KW-0472">Membrane</keyword>